<accession>A0ABM0YX49</accession>
<dbReference type="PANTHER" id="PTHR31973">
    <property type="entry name" value="POLYPROTEIN, PUTATIVE-RELATED"/>
    <property type="match status" value="1"/>
</dbReference>
<evidence type="ECO:0000259" key="1">
    <source>
        <dbReference type="Pfam" id="PF03108"/>
    </source>
</evidence>
<feature type="domain" description="Transposase MuDR plant" evidence="1">
    <location>
        <begin position="83"/>
        <end position="136"/>
    </location>
</feature>
<dbReference type="GeneID" id="104783817"/>
<name>A0ABM0YX49_CAMSA</name>
<dbReference type="InterPro" id="IPR004332">
    <property type="entry name" value="Transposase_MuDR"/>
</dbReference>
<keyword evidence="3" id="KW-1185">Reference proteome</keyword>
<dbReference type="Pfam" id="PF10551">
    <property type="entry name" value="MULE"/>
    <property type="match status" value="1"/>
</dbReference>
<reference evidence="3" key="1">
    <citation type="journal article" date="2014" name="Nat. Commun.">
        <title>The emerging biofuel crop Camelina sativa retains a highly undifferentiated hexaploid genome structure.</title>
        <authorList>
            <person name="Kagale S."/>
            <person name="Koh C."/>
            <person name="Nixon J."/>
            <person name="Bollina V."/>
            <person name="Clarke W.E."/>
            <person name="Tuteja R."/>
            <person name="Spillane C."/>
            <person name="Robinson S.J."/>
            <person name="Links M.G."/>
            <person name="Clarke C."/>
            <person name="Higgins E.E."/>
            <person name="Huebert T."/>
            <person name="Sharpe A.G."/>
            <person name="Parkin I.A."/>
        </authorList>
    </citation>
    <scope>NUCLEOTIDE SEQUENCE [LARGE SCALE GENOMIC DNA]</scope>
    <source>
        <strain evidence="3">cv. DH55</strain>
    </source>
</reference>
<evidence type="ECO:0000313" key="4">
    <source>
        <dbReference type="RefSeq" id="XP_010507221.1"/>
    </source>
</evidence>
<gene>
    <name evidence="4" type="primary">LOC104783817</name>
</gene>
<reference evidence="4" key="2">
    <citation type="submission" date="2025-08" db="UniProtKB">
        <authorList>
            <consortium name="RefSeq"/>
        </authorList>
    </citation>
    <scope>IDENTIFICATION</scope>
    <source>
        <tissue evidence="4">Leaf</tissue>
    </source>
</reference>
<dbReference type="InterPro" id="IPR018289">
    <property type="entry name" value="MULE_transposase_dom"/>
</dbReference>
<dbReference type="RefSeq" id="XP_010507221.1">
    <property type="nucleotide sequence ID" value="XM_010508919.1"/>
</dbReference>
<dbReference type="Pfam" id="PF03108">
    <property type="entry name" value="DBD_Tnp_Mut"/>
    <property type="match status" value="1"/>
</dbReference>
<organism evidence="3 4">
    <name type="scientific">Camelina sativa</name>
    <name type="common">False flax</name>
    <name type="synonym">Myagrum sativum</name>
    <dbReference type="NCBI Taxonomy" id="90675"/>
    <lineage>
        <taxon>Eukaryota</taxon>
        <taxon>Viridiplantae</taxon>
        <taxon>Streptophyta</taxon>
        <taxon>Embryophyta</taxon>
        <taxon>Tracheophyta</taxon>
        <taxon>Spermatophyta</taxon>
        <taxon>Magnoliopsida</taxon>
        <taxon>eudicotyledons</taxon>
        <taxon>Gunneridae</taxon>
        <taxon>Pentapetalae</taxon>
        <taxon>rosids</taxon>
        <taxon>malvids</taxon>
        <taxon>Brassicales</taxon>
        <taxon>Brassicaceae</taxon>
        <taxon>Camelineae</taxon>
        <taxon>Camelina</taxon>
    </lineage>
</organism>
<feature type="domain" description="MULE transposase" evidence="2">
    <location>
        <begin position="275"/>
        <end position="352"/>
    </location>
</feature>
<protein>
    <submittedName>
        <fullName evidence="4">Uncharacterized protein LOC104783817</fullName>
    </submittedName>
</protein>
<evidence type="ECO:0000313" key="3">
    <source>
        <dbReference type="Proteomes" id="UP000694864"/>
    </source>
</evidence>
<dbReference type="Proteomes" id="UP000694864">
    <property type="component" value="Chromosome 4"/>
</dbReference>
<sequence>MDKNQMLVYLNHHTRRVKMRFVRMMLRLLRRTYKFSTMKITRNIFRMKMKNIPATDDESGDEEQQAERLVRRDLLDGVFSLRQLFCSGSDFKKNIIKYILKTRHNVVYARWEKEKLEAKCKGKGCHWEIYCSVENHIGKWMVKHYYNEHLCHPTGRCELIKNPIIDDLFLEDIRRDPEMSGSEIKYEMKRRYNIIISPNQAKVARRRILDRLQAECDEQFSRLRDYELQLCTMNDGTTVEINTTTRDDGSEAFSHMYICFEALRSAWKQNCRPIIGLDGTFLKHSMKGIMLIVVGRDPNNQIFPIVWVVVDCENNPNWEWFVRKLKEDMGLGLGENITLISDMHRGLIHSVATEL</sequence>
<dbReference type="PANTHER" id="PTHR31973:SF187">
    <property type="entry name" value="MUTATOR TRANSPOSASE MUDRA PROTEIN"/>
    <property type="match status" value="1"/>
</dbReference>
<evidence type="ECO:0000259" key="2">
    <source>
        <dbReference type="Pfam" id="PF10551"/>
    </source>
</evidence>
<proteinExistence type="predicted"/>